<dbReference type="Pfam" id="PF00271">
    <property type="entry name" value="Helicase_C"/>
    <property type="match status" value="1"/>
</dbReference>
<keyword evidence="3" id="KW-0158">Chromosome</keyword>
<dbReference type="InterPro" id="IPR014001">
    <property type="entry name" value="Helicase_ATP-bd"/>
</dbReference>
<dbReference type="InterPro" id="IPR038718">
    <property type="entry name" value="SNF2-like_sf"/>
</dbReference>
<proteinExistence type="predicted"/>
<dbReference type="InterPro" id="IPR027417">
    <property type="entry name" value="P-loop_NTPase"/>
</dbReference>
<protein>
    <recommendedName>
        <fullName evidence="19">Chromodomain-helicase-DNA-binding protein Mi-2 homolog</fullName>
    </recommendedName>
</protein>
<dbReference type="PROSITE" id="PS50013">
    <property type="entry name" value="CHROMO_2"/>
    <property type="match status" value="2"/>
</dbReference>
<dbReference type="InterPro" id="IPR013083">
    <property type="entry name" value="Znf_RING/FYVE/PHD"/>
</dbReference>
<dbReference type="Gene3D" id="3.40.50.10810">
    <property type="entry name" value="Tandem AAA-ATPase domain"/>
    <property type="match status" value="1"/>
</dbReference>
<keyword evidence="6" id="KW-0547">Nucleotide-binding</keyword>
<keyword evidence="7 12" id="KW-0863">Zinc-finger</keyword>
<keyword evidence="11" id="KW-0539">Nucleus</keyword>
<keyword evidence="4" id="KW-0479">Metal-binding</keyword>
<reference evidence="17" key="2">
    <citation type="submission" date="2025-05" db="UniProtKB">
        <authorList>
            <consortium name="EnsemblMetazoa"/>
        </authorList>
    </citation>
    <scope>IDENTIFICATION</scope>
</reference>
<feature type="domain" description="Chromo" evidence="13">
    <location>
        <begin position="66"/>
        <end position="138"/>
    </location>
</feature>
<keyword evidence="9" id="KW-0862">Zinc</keyword>
<dbReference type="CDD" id="cd15532">
    <property type="entry name" value="PHD2_CHD_II"/>
    <property type="match status" value="1"/>
</dbReference>
<dbReference type="InterPro" id="IPR019786">
    <property type="entry name" value="Zinc_finger_PHD-type_CS"/>
</dbReference>
<dbReference type="InterPro" id="IPR016197">
    <property type="entry name" value="Chromo-like_dom_sf"/>
</dbReference>
<keyword evidence="8" id="KW-0378">Hydrolase</keyword>
<evidence type="ECO:0000313" key="17">
    <source>
        <dbReference type="EnsemblMetazoa" id="XP_016989205.2"/>
    </source>
</evidence>
<dbReference type="InterPro" id="IPR000953">
    <property type="entry name" value="Chromo/chromo_shadow_dom"/>
</dbReference>
<dbReference type="SMART" id="SM00487">
    <property type="entry name" value="DEXDc"/>
    <property type="match status" value="1"/>
</dbReference>
<sequence>MEKRRRKTAQKRRFQDEEFCRICKDGGDLLCCDSCPSVYHRTCLNPPLDSVPKGDWHCPRCSPPPGKPEKIISWRWTGQETSTSTRSKGPRVREFFIKWHNLSYWQCTWLPEVQMHLHHSLTVRAFQRKYDMEEPPTFEEFEDKTVELSDRFYKNGVKPDWLIVQRVINHRKEPEGNVIYLVKWRDLPYENTTWEEEDADIPSLRKAIDFYHDLLAARTKSTVKNKPTTDLKKQYEGQPAFLKETGLQLHPFQIEGINWLRYSWGQGINTILADEMGLGKTIQTVTFLYSLYKERHCRGPFLIAVPLSTLLNWERELELWAPDLYCLTYTGNKASRAVIRINELSFEKGSNTRCKFHVLLTSYELITLDAQYLQKVEWTALVVDEAHRLKNDKSQFFRILNRYQSINYKLLLTGTPLQNNLQELFHLLNFLSPDKFKDLQAFQHEFTDISREEQIKRMHEMLEPHMLRRLKADVVKNMPSKAEFIVRVELSAMQKKFYKCILTKNFKALNSKSGGGSCSLLNIMMELRKCCNHPYLFPSGSEEATTSMGGLYEINSLTQAAGKLVLLSKMLKQLKAQNHRVLIFSQMTKMLNILEDFLEGEEYQYERIDGTIRGSLRQEAIDKFNSPRTQLFVFLLSTRAGGLGINLATADTVIIYDSDWNPHNDVQALARAHRIGQTKKVMIYRFVTRNTVEERIMQVAKHKMMLTHLVVRPGMGGKTDNFTKQELDDVLRFGTEDLFKENGMEEAIHYDDKAVAELLDRSNRGIEEKESWSKEYLSSFKVASYVTKKVEDADTENKDPAYWNNLLAQSHQQNQEDVVRGMEKTKRVRKRVNYKDGVVLSANNSIQDLDPNWQPTKYINQKAISENTHPSPSNAVIT</sequence>
<accession>A0ABM5I2V3</accession>
<dbReference type="Gene3D" id="2.40.50.40">
    <property type="match status" value="2"/>
</dbReference>
<evidence type="ECO:0000256" key="12">
    <source>
        <dbReference type="PROSITE-ProRule" id="PRU00146"/>
    </source>
</evidence>
<dbReference type="CDD" id="cd18793">
    <property type="entry name" value="SF2_C_SNF"/>
    <property type="match status" value="1"/>
</dbReference>
<comment type="subcellular location">
    <subcellularLocation>
        <location evidence="2">Chromosome</location>
    </subcellularLocation>
    <subcellularLocation>
        <location evidence="1">Nucleus</location>
    </subcellularLocation>
</comment>
<dbReference type="InterPro" id="IPR001965">
    <property type="entry name" value="Znf_PHD"/>
</dbReference>
<evidence type="ECO:0000256" key="5">
    <source>
        <dbReference type="ARBA" id="ARBA00022737"/>
    </source>
</evidence>
<dbReference type="Pfam" id="PF00385">
    <property type="entry name" value="Chromo"/>
    <property type="match status" value="1"/>
</dbReference>
<evidence type="ECO:0000256" key="10">
    <source>
        <dbReference type="ARBA" id="ARBA00022840"/>
    </source>
</evidence>
<dbReference type="SUPFAM" id="SSF52540">
    <property type="entry name" value="P-loop containing nucleoside triphosphate hydrolases"/>
    <property type="match status" value="2"/>
</dbReference>
<dbReference type="PANTHER" id="PTHR45623:SF17">
    <property type="entry name" value="CHROMODOMAIN-HELICASE-DNA-BINDING PROTEIN 3-RELATED"/>
    <property type="match status" value="1"/>
</dbReference>
<evidence type="ECO:0000256" key="1">
    <source>
        <dbReference type="ARBA" id="ARBA00004123"/>
    </source>
</evidence>
<dbReference type="Proteomes" id="UP001652680">
    <property type="component" value="Unassembled WGS sequence"/>
</dbReference>
<keyword evidence="10" id="KW-0067">ATP-binding</keyword>
<feature type="domain" description="Chromo" evidence="13">
    <location>
        <begin position="162"/>
        <end position="222"/>
    </location>
</feature>
<dbReference type="PROSITE" id="PS50016">
    <property type="entry name" value="ZF_PHD_2"/>
    <property type="match status" value="1"/>
</dbReference>
<evidence type="ECO:0000259" key="13">
    <source>
        <dbReference type="PROSITE" id="PS50013"/>
    </source>
</evidence>
<feature type="domain" description="Helicase C-terminal" evidence="16">
    <location>
        <begin position="566"/>
        <end position="715"/>
    </location>
</feature>
<dbReference type="Pfam" id="PF06465">
    <property type="entry name" value="DUF1087"/>
    <property type="match status" value="1"/>
</dbReference>
<dbReference type="PANTHER" id="PTHR45623">
    <property type="entry name" value="CHROMODOMAIN-HELICASE-DNA-BINDING PROTEIN 3-RELATED-RELATED"/>
    <property type="match status" value="1"/>
</dbReference>
<dbReference type="InterPro" id="IPR000330">
    <property type="entry name" value="SNF2_N"/>
</dbReference>
<dbReference type="RefSeq" id="XP_016989205.2">
    <property type="nucleotide sequence ID" value="XM_017133716.2"/>
</dbReference>
<dbReference type="InterPro" id="IPR049730">
    <property type="entry name" value="SNF2/RAD54-like_C"/>
</dbReference>
<dbReference type="Pfam" id="PF00628">
    <property type="entry name" value="PHD"/>
    <property type="match status" value="1"/>
</dbReference>
<dbReference type="InterPro" id="IPR019787">
    <property type="entry name" value="Znf_PHD-finger"/>
</dbReference>
<dbReference type="GeneID" id="108051577"/>
<evidence type="ECO:0000313" key="18">
    <source>
        <dbReference type="Proteomes" id="UP001652680"/>
    </source>
</evidence>
<dbReference type="PROSITE" id="PS51192">
    <property type="entry name" value="HELICASE_ATP_BIND_1"/>
    <property type="match status" value="1"/>
</dbReference>
<dbReference type="Pfam" id="PF00176">
    <property type="entry name" value="SNF2-rel_dom"/>
    <property type="match status" value="1"/>
</dbReference>
<dbReference type="CDD" id="cd18662">
    <property type="entry name" value="CD2_tandem_CHD3-4_like"/>
    <property type="match status" value="1"/>
</dbReference>
<reference evidence="18" key="1">
    <citation type="journal article" date="2021" name="Elife">
        <title>Highly contiguous assemblies of 101 drosophilid genomes.</title>
        <authorList>
            <person name="Kim B.Y."/>
            <person name="Wang J.R."/>
            <person name="Miller D.E."/>
            <person name="Barmina O."/>
            <person name="Delaney E."/>
            <person name="Thompson A."/>
            <person name="Comeault A.A."/>
            <person name="Peede D."/>
            <person name="D'Agostino E.R."/>
            <person name="Pelaez J."/>
            <person name="Aguilar J.M."/>
            <person name="Haji D."/>
            <person name="Matsunaga T."/>
            <person name="Armstrong E.E."/>
            <person name="Zych M."/>
            <person name="Ogawa Y."/>
            <person name="Stamenkovic-Radak M."/>
            <person name="Jelic M."/>
            <person name="Veselinovic M.S."/>
            <person name="Tanaskovic M."/>
            <person name="Eric P."/>
            <person name="Gao J.J."/>
            <person name="Katoh T.K."/>
            <person name="Toda M.J."/>
            <person name="Watabe H."/>
            <person name="Watada M."/>
            <person name="Davis J.S."/>
            <person name="Moyle L.C."/>
            <person name="Manoli G."/>
            <person name="Bertolini E."/>
            <person name="Kostal V."/>
            <person name="Hawley R.S."/>
            <person name="Takahashi A."/>
            <person name="Jones C.D."/>
            <person name="Price D.K."/>
            <person name="Whiteman N."/>
            <person name="Kopp A."/>
            <person name="Matute D.R."/>
            <person name="Petrov D.A."/>
        </authorList>
    </citation>
    <scope>NUCLEOTIDE SEQUENCE [LARGE SCALE GENOMIC DNA]</scope>
</reference>
<evidence type="ECO:0000256" key="3">
    <source>
        <dbReference type="ARBA" id="ARBA00022454"/>
    </source>
</evidence>
<evidence type="ECO:0000259" key="14">
    <source>
        <dbReference type="PROSITE" id="PS50016"/>
    </source>
</evidence>
<evidence type="ECO:0000259" key="15">
    <source>
        <dbReference type="PROSITE" id="PS51192"/>
    </source>
</evidence>
<evidence type="ECO:0000256" key="2">
    <source>
        <dbReference type="ARBA" id="ARBA00004286"/>
    </source>
</evidence>
<evidence type="ECO:0000256" key="8">
    <source>
        <dbReference type="ARBA" id="ARBA00022801"/>
    </source>
</evidence>
<dbReference type="Gene3D" id="3.30.40.10">
    <property type="entry name" value="Zinc/RING finger domain, C3HC4 (zinc finger)"/>
    <property type="match status" value="1"/>
</dbReference>
<dbReference type="SUPFAM" id="SSF54160">
    <property type="entry name" value="Chromo domain-like"/>
    <property type="match status" value="2"/>
</dbReference>
<dbReference type="InterPro" id="IPR001650">
    <property type="entry name" value="Helicase_C-like"/>
</dbReference>
<name>A0ABM5I2V3_DRORH</name>
<dbReference type="SMART" id="SM00298">
    <property type="entry name" value="CHROMO"/>
    <property type="match status" value="2"/>
</dbReference>
<dbReference type="EnsemblMetazoa" id="XM_017133716.2">
    <property type="protein sequence ID" value="XP_016989205.2"/>
    <property type="gene ID" value="LOC108051577"/>
</dbReference>
<dbReference type="InterPro" id="IPR009463">
    <property type="entry name" value="DUF1087"/>
</dbReference>
<evidence type="ECO:0000256" key="9">
    <source>
        <dbReference type="ARBA" id="ARBA00022833"/>
    </source>
</evidence>
<dbReference type="PROSITE" id="PS51194">
    <property type="entry name" value="HELICASE_CTER"/>
    <property type="match status" value="1"/>
</dbReference>
<dbReference type="SMART" id="SM00490">
    <property type="entry name" value="HELICc"/>
    <property type="match status" value="1"/>
</dbReference>
<dbReference type="SMART" id="SM00249">
    <property type="entry name" value="PHD"/>
    <property type="match status" value="1"/>
</dbReference>
<evidence type="ECO:0000256" key="6">
    <source>
        <dbReference type="ARBA" id="ARBA00022741"/>
    </source>
</evidence>
<evidence type="ECO:0000256" key="7">
    <source>
        <dbReference type="ARBA" id="ARBA00022771"/>
    </source>
</evidence>
<dbReference type="PROSITE" id="PS01359">
    <property type="entry name" value="ZF_PHD_1"/>
    <property type="match status" value="1"/>
</dbReference>
<keyword evidence="18" id="KW-1185">Reference proteome</keyword>
<dbReference type="Gene3D" id="3.40.50.300">
    <property type="entry name" value="P-loop containing nucleotide triphosphate hydrolases"/>
    <property type="match status" value="1"/>
</dbReference>
<evidence type="ECO:0000256" key="11">
    <source>
        <dbReference type="ARBA" id="ARBA00023242"/>
    </source>
</evidence>
<dbReference type="InterPro" id="IPR023780">
    <property type="entry name" value="Chromo_domain"/>
</dbReference>
<feature type="domain" description="Helicase ATP-binding" evidence="15">
    <location>
        <begin position="261"/>
        <end position="434"/>
    </location>
</feature>
<organism evidence="17 18">
    <name type="scientific">Drosophila rhopaloa</name>
    <name type="common">Fruit fly</name>
    <dbReference type="NCBI Taxonomy" id="1041015"/>
    <lineage>
        <taxon>Eukaryota</taxon>
        <taxon>Metazoa</taxon>
        <taxon>Ecdysozoa</taxon>
        <taxon>Arthropoda</taxon>
        <taxon>Hexapoda</taxon>
        <taxon>Insecta</taxon>
        <taxon>Pterygota</taxon>
        <taxon>Neoptera</taxon>
        <taxon>Endopterygota</taxon>
        <taxon>Diptera</taxon>
        <taxon>Brachycera</taxon>
        <taxon>Muscomorpha</taxon>
        <taxon>Ephydroidea</taxon>
        <taxon>Drosophilidae</taxon>
        <taxon>Drosophila</taxon>
        <taxon>Sophophora</taxon>
    </lineage>
</organism>
<dbReference type="SMART" id="SM01147">
    <property type="entry name" value="DUF1087"/>
    <property type="match status" value="1"/>
</dbReference>
<evidence type="ECO:0000256" key="4">
    <source>
        <dbReference type="ARBA" id="ARBA00022723"/>
    </source>
</evidence>
<evidence type="ECO:0000259" key="16">
    <source>
        <dbReference type="PROSITE" id="PS51194"/>
    </source>
</evidence>
<keyword evidence="5" id="KW-0677">Repeat</keyword>
<feature type="domain" description="PHD-type" evidence="14">
    <location>
        <begin position="17"/>
        <end position="64"/>
    </location>
</feature>
<evidence type="ECO:0008006" key="19">
    <source>
        <dbReference type="Google" id="ProtNLM"/>
    </source>
</evidence>